<dbReference type="EMBL" id="CP013068">
    <property type="protein sequence ID" value="ALV28507.1"/>
    <property type="molecule type" value="Genomic_DNA"/>
</dbReference>
<dbReference type="GO" id="GO:0008324">
    <property type="term" value="F:monoatomic cation transmembrane transporter activity"/>
    <property type="evidence" value="ECO:0007669"/>
    <property type="project" value="InterPro"/>
</dbReference>
<gene>
    <name evidence="9" type="ORF">APZ00_16735</name>
</gene>
<dbReference type="KEGG" id="pphr:APZ00_16735"/>
<evidence type="ECO:0000256" key="7">
    <source>
        <dbReference type="SAM" id="Phobius"/>
    </source>
</evidence>
<evidence type="ECO:0000313" key="9">
    <source>
        <dbReference type="EMBL" id="ALV28507.1"/>
    </source>
</evidence>
<dbReference type="RefSeq" id="WP_058899597.1">
    <property type="nucleotide sequence ID" value="NZ_CP013068.1"/>
</dbReference>
<feature type="domain" description="RCK C-terminal" evidence="8">
    <location>
        <begin position="214"/>
        <end position="301"/>
    </location>
</feature>
<feature type="transmembrane region" description="Helical" evidence="7">
    <location>
        <begin position="547"/>
        <end position="568"/>
    </location>
</feature>
<dbReference type="Pfam" id="PF03600">
    <property type="entry name" value="CitMHS"/>
    <property type="match status" value="1"/>
</dbReference>
<dbReference type="PANTHER" id="PTHR43652:SF1">
    <property type="entry name" value="RESPONSE REGULATOR"/>
    <property type="match status" value="1"/>
</dbReference>
<keyword evidence="2" id="KW-0813">Transport</keyword>
<dbReference type="AlphaFoldDB" id="A0A0U3NAW8"/>
<feature type="domain" description="RCK C-terminal" evidence="8">
    <location>
        <begin position="314"/>
        <end position="398"/>
    </location>
</feature>
<dbReference type="STRING" id="121719.APZ00_16735"/>
<dbReference type="Proteomes" id="UP000064921">
    <property type="component" value="Chromosome"/>
</dbReference>
<evidence type="ECO:0000256" key="4">
    <source>
        <dbReference type="ARBA" id="ARBA00022737"/>
    </source>
</evidence>
<dbReference type="InterPro" id="IPR031312">
    <property type="entry name" value="Na/sul_symport_CS"/>
</dbReference>
<evidence type="ECO:0000256" key="2">
    <source>
        <dbReference type="ARBA" id="ARBA00022448"/>
    </source>
</evidence>
<dbReference type="GO" id="GO:0006813">
    <property type="term" value="P:potassium ion transport"/>
    <property type="evidence" value="ECO:0007669"/>
    <property type="project" value="InterPro"/>
</dbReference>
<keyword evidence="4" id="KW-0677">Repeat</keyword>
<feature type="transmembrane region" description="Helical" evidence="7">
    <location>
        <begin position="519"/>
        <end position="540"/>
    </location>
</feature>
<evidence type="ECO:0000256" key="5">
    <source>
        <dbReference type="ARBA" id="ARBA00022989"/>
    </source>
</evidence>
<protein>
    <submittedName>
        <fullName evidence="9">Citrate transporter</fullName>
    </submittedName>
</protein>
<keyword evidence="3 7" id="KW-0812">Transmembrane</keyword>
<feature type="transmembrane region" description="Helical" evidence="7">
    <location>
        <begin position="139"/>
        <end position="160"/>
    </location>
</feature>
<feature type="transmembrane region" description="Helical" evidence="7">
    <location>
        <begin position="465"/>
        <end position="483"/>
    </location>
</feature>
<dbReference type="InterPro" id="IPR006037">
    <property type="entry name" value="RCK_C"/>
</dbReference>
<dbReference type="InterPro" id="IPR036721">
    <property type="entry name" value="RCK_C_sf"/>
</dbReference>
<feature type="transmembrane region" description="Helical" evidence="7">
    <location>
        <begin position="27"/>
        <end position="44"/>
    </location>
</feature>
<comment type="subcellular location">
    <subcellularLocation>
        <location evidence="1">Membrane</location>
        <topology evidence="1">Multi-pass membrane protein</topology>
    </subcellularLocation>
</comment>
<keyword evidence="10" id="KW-1185">Reference proteome</keyword>
<dbReference type="SUPFAM" id="SSF116726">
    <property type="entry name" value="TrkA C-terminal domain-like"/>
    <property type="match status" value="2"/>
</dbReference>
<dbReference type="PROSITE" id="PS51202">
    <property type="entry name" value="RCK_C"/>
    <property type="match status" value="2"/>
</dbReference>
<reference evidence="9 10" key="1">
    <citation type="submission" date="2015-10" db="EMBL/GenBank/DDBJ databases">
        <title>The world's first case of liver abscess caused by Pannonibacter phragmitetus.</title>
        <authorList>
            <person name="Ming D."/>
            <person name="Wang M."/>
            <person name="Zhou Y."/>
            <person name="Jiang T."/>
            <person name="Hu S."/>
        </authorList>
    </citation>
    <scope>NUCLEOTIDE SEQUENCE [LARGE SCALE GENOMIC DNA]</scope>
    <source>
        <strain evidence="9 10">31801</strain>
    </source>
</reference>
<feature type="transmembrane region" description="Helical" evidence="7">
    <location>
        <begin position="172"/>
        <end position="193"/>
    </location>
</feature>
<dbReference type="InterPro" id="IPR004680">
    <property type="entry name" value="Cit_transptr-like_dom"/>
</dbReference>
<evidence type="ECO:0000259" key="8">
    <source>
        <dbReference type="PROSITE" id="PS51202"/>
    </source>
</evidence>
<name>A0A0U3NAW8_9HYPH</name>
<feature type="transmembrane region" description="Helical" evidence="7">
    <location>
        <begin position="422"/>
        <end position="453"/>
    </location>
</feature>
<evidence type="ECO:0000256" key="6">
    <source>
        <dbReference type="ARBA" id="ARBA00023136"/>
    </source>
</evidence>
<dbReference type="GO" id="GO:0005886">
    <property type="term" value="C:plasma membrane"/>
    <property type="evidence" value="ECO:0007669"/>
    <property type="project" value="TreeGrafter"/>
</dbReference>
<organism evidence="9 10">
    <name type="scientific">Pannonibacter phragmitetus</name>
    <dbReference type="NCBI Taxonomy" id="121719"/>
    <lineage>
        <taxon>Bacteria</taxon>
        <taxon>Pseudomonadati</taxon>
        <taxon>Pseudomonadota</taxon>
        <taxon>Alphaproteobacteria</taxon>
        <taxon>Hyphomicrobiales</taxon>
        <taxon>Stappiaceae</taxon>
        <taxon>Pannonibacter</taxon>
    </lineage>
</organism>
<feature type="transmembrane region" description="Helical" evidence="7">
    <location>
        <begin position="94"/>
        <end position="118"/>
    </location>
</feature>
<evidence type="ECO:0000256" key="3">
    <source>
        <dbReference type="ARBA" id="ARBA00022692"/>
    </source>
</evidence>
<dbReference type="InterPro" id="IPR051679">
    <property type="entry name" value="DASS-Related_Transporters"/>
</dbReference>
<dbReference type="Gene3D" id="3.30.70.1450">
    <property type="entry name" value="Regulator of K+ conductance, C-terminal domain"/>
    <property type="match status" value="2"/>
</dbReference>
<accession>A0A0U3NAW8</accession>
<sequence length="610" mass="64764">MSALAQVLALLGAAVIMFAVNRPRMDVVAVIMMTALPLTGVISMQEALAGLSDPNIVLIAALFVIGEALVRTGVAQRLGDWLTLRAGASEARLIFLLMLIVAGVGSFMSSTGVVAIFIPIVLRIARKARIPAGRLMMPLSMAALISGMMTLVATAPNLVIHAELIRQGHEGFSFFAFTPFGVPVLLLAVLYMLTARRFLSPGETAEVSGRAALRSWVEDYAIGGREHRLQVMPGSGLAGQRLDTLDLRASAGINIIAIERGNLFRRKLISPQAATVLEAGDILMIDQRVSSEKSGFDFASFARTHGLAELPVTEQWLADTTQEIGMAQILVPPGSRLTGKTLMSAKFRSVYGLSVIGMKHGTEPVPEAVTAEVLQAGDTLLAAGPWRSIRNLADERRDLVLLDLPAESENAVHARHRAPRTLAVLALVIALMVSGIVPNVQAALFGCLLLGLFRCIGMAEAYRSIHWQSLVLIVGMLPFSLALQRTGGVDIAASLLLDILGEASPHLVLAALFATTSVLGLFISNTATAVLMAPVALAVAQEMNTSPYPFAMTVALAASAAFMTPVSSPVNTLVVGPGNYRFGDFMKIGVPFTLITLLTSVLLVPLILPF</sequence>
<dbReference type="PANTHER" id="PTHR43652">
    <property type="entry name" value="BASIC AMINO ACID ANTIPORTER YFCC-RELATED"/>
    <property type="match status" value="1"/>
</dbReference>
<dbReference type="PROSITE" id="PS01271">
    <property type="entry name" value="NA_SULFATE"/>
    <property type="match status" value="1"/>
</dbReference>
<evidence type="ECO:0000256" key="1">
    <source>
        <dbReference type="ARBA" id="ARBA00004141"/>
    </source>
</evidence>
<feature type="transmembrane region" description="Helical" evidence="7">
    <location>
        <begin position="588"/>
        <end position="608"/>
    </location>
</feature>
<evidence type="ECO:0000313" key="10">
    <source>
        <dbReference type="Proteomes" id="UP000064921"/>
    </source>
</evidence>
<keyword evidence="6 7" id="KW-0472">Membrane</keyword>
<keyword evidence="5 7" id="KW-1133">Transmembrane helix</keyword>
<dbReference type="Pfam" id="PF02080">
    <property type="entry name" value="TrkA_C"/>
    <property type="match status" value="2"/>
</dbReference>
<proteinExistence type="predicted"/>